<feature type="domain" description="KOW" evidence="15">
    <location>
        <begin position="583"/>
        <end position="610"/>
    </location>
</feature>
<dbReference type="InterPro" id="IPR041975">
    <property type="entry name" value="KOW_Spt5_2"/>
</dbReference>
<feature type="compositionally biased region" description="Acidic residues" evidence="14">
    <location>
        <begin position="68"/>
        <end position="84"/>
    </location>
</feature>
<dbReference type="Pfam" id="PF23042">
    <property type="entry name" value="KOW1_SPT5"/>
    <property type="match status" value="1"/>
</dbReference>
<dbReference type="InterPro" id="IPR041977">
    <property type="entry name" value="KOW_Spt5_4"/>
</dbReference>
<keyword evidence="12 13" id="KW-0539">Nucleus</keyword>
<dbReference type="InterPro" id="IPR041976">
    <property type="entry name" value="KOW_Spt5_3"/>
</dbReference>
<dbReference type="InterPro" id="IPR036735">
    <property type="entry name" value="NGN_dom_sf"/>
</dbReference>
<evidence type="ECO:0000256" key="7">
    <source>
        <dbReference type="ARBA" id="ARBA00022640"/>
    </source>
</evidence>
<reference evidence="16 17" key="1">
    <citation type="submission" date="2024-10" db="EMBL/GenBank/DDBJ databases">
        <title>Updated reference genomes for cyclostephanoid diatoms.</title>
        <authorList>
            <person name="Roberts W.R."/>
            <person name="Alverson A.J."/>
        </authorList>
    </citation>
    <scope>NUCLEOTIDE SEQUENCE [LARGE SCALE GENOMIC DNA]</scope>
    <source>
        <strain evidence="16 17">AJA010-31</strain>
    </source>
</reference>
<feature type="domain" description="KOW" evidence="15">
    <location>
        <begin position="525"/>
        <end position="552"/>
    </location>
</feature>
<dbReference type="GO" id="GO:0009507">
    <property type="term" value="C:chloroplast"/>
    <property type="evidence" value="ECO:0007669"/>
    <property type="project" value="UniProtKB-SubCell"/>
</dbReference>
<dbReference type="Gene3D" id="3.30.70.940">
    <property type="entry name" value="NusG, N-terminal domain"/>
    <property type="match status" value="1"/>
</dbReference>
<keyword evidence="9" id="KW-0805">Transcription regulation</keyword>
<dbReference type="InterPro" id="IPR005100">
    <property type="entry name" value="NGN-domain"/>
</dbReference>
<dbReference type="InterPro" id="IPR039385">
    <property type="entry name" value="NGN_Euk"/>
</dbReference>
<proteinExistence type="inferred from homology"/>
<evidence type="ECO:0000259" key="15">
    <source>
        <dbReference type="SMART" id="SM00739"/>
    </source>
</evidence>
<dbReference type="EMBL" id="JALLPJ020000084">
    <property type="protein sequence ID" value="KAL3802883.1"/>
    <property type="molecule type" value="Genomic_DNA"/>
</dbReference>
<evidence type="ECO:0000256" key="4">
    <source>
        <dbReference type="ARBA" id="ARBA00022491"/>
    </source>
</evidence>
<keyword evidence="6" id="KW-0597">Phosphoprotein</keyword>
<feature type="compositionally biased region" description="Basic and acidic residues" evidence="14">
    <location>
        <begin position="121"/>
        <end position="138"/>
    </location>
</feature>
<dbReference type="CDD" id="cd09888">
    <property type="entry name" value="NGN_Euk"/>
    <property type="match status" value="1"/>
</dbReference>
<dbReference type="AlphaFoldDB" id="A0ABD3QRC2"/>
<dbReference type="CDD" id="cd06081">
    <property type="entry name" value="KOW_Spt5_1"/>
    <property type="match status" value="1"/>
</dbReference>
<evidence type="ECO:0000256" key="8">
    <source>
        <dbReference type="ARBA" id="ARBA00022737"/>
    </source>
</evidence>
<dbReference type="InterPro" id="IPR005825">
    <property type="entry name" value="Ribosomal_uL24_CS"/>
</dbReference>
<evidence type="ECO:0000256" key="10">
    <source>
        <dbReference type="ARBA" id="ARBA00023159"/>
    </source>
</evidence>
<dbReference type="Pfam" id="PF03439">
    <property type="entry name" value="Spt5-NGN"/>
    <property type="match status" value="1"/>
</dbReference>
<feature type="domain" description="KOW" evidence="15">
    <location>
        <begin position="343"/>
        <end position="370"/>
    </location>
</feature>
<feature type="region of interest" description="Disordered" evidence="14">
    <location>
        <begin position="775"/>
        <end position="812"/>
    </location>
</feature>
<keyword evidence="5" id="KW-0150">Chloroplast</keyword>
<evidence type="ECO:0000256" key="14">
    <source>
        <dbReference type="SAM" id="MobiDB-lite"/>
    </source>
</evidence>
<dbReference type="InterPro" id="IPR057934">
    <property type="entry name" value="KOW_Spt5_7"/>
</dbReference>
<comment type="similarity">
    <text evidence="3 13">Belongs to the SPT5 family.</text>
</comment>
<feature type="compositionally biased region" description="Acidic residues" evidence="14">
    <location>
        <begin position="484"/>
        <end position="494"/>
    </location>
</feature>
<evidence type="ECO:0000313" key="17">
    <source>
        <dbReference type="Proteomes" id="UP001530400"/>
    </source>
</evidence>
<keyword evidence="10" id="KW-0010">Activator</keyword>
<feature type="domain" description="KOW" evidence="15">
    <location>
        <begin position="1075"/>
        <end position="1102"/>
    </location>
</feature>
<evidence type="ECO:0000256" key="3">
    <source>
        <dbReference type="ARBA" id="ARBA00006956"/>
    </source>
</evidence>
<feature type="region of interest" description="Disordered" evidence="14">
    <location>
        <begin position="1"/>
        <end position="170"/>
    </location>
</feature>
<keyword evidence="17" id="KW-1185">Reference proteome</keyword>
<keyword evidence="8" id="KW-0677">Repeat</keyword>
<dbReference type="SUPFAM" id="SSF50104">
    <property type="entry name" value="Translation proteins SH3-like domain"/>
    <property type="match status" value="2"/>
</dbReference>
<feature type="domain" description="KOW" evidence="15">
    <location>
        <begin position="721"/>
        <end position="748"/>
    </location>
</feature>
<dbReference type="InterPro" id="IPR041978">
    <property type="entry name" value="KOW_Spt5_5"/>
</dbReference>
<evidence type="ECO:0000256" key="12">
    <source>
        <dbReference type="ARBA" id="ARBA00023242"/>
    </source>
</evidence>
<evidence type="ECO:0000313" key="16">
    <source>
        <dbReference type="EMBL" id="KAL3802883.1"/>
    </source>
</evidence>
<keyword evidence="4" id="KW-0678">Repressor</keyword>
<evidence type="ECO:0000256" key="2">
    <source>
        <dbReference type="ARBA" id="ARBA00004229"/>
    </source>
</evidence>
<dbReference type="CDD" id="cd06082">
    <property type="entry name" value="KOW_Spt5_2"/>
    <property type="match status" value="1"/>
</dbReference>
<name>A0ABD3QRC2_9STRA</name>
<dbReference type="CDD" id="cd06085">
    <property type="entry name" value="KOW_Spt5_5"/>
    <property type="match status" value="1"/>
</dbReference>
<feature type="compositionally biased region" description="Acidic residues" evidence="14">
    <location>
        <begin position="29"/>
        <end position="46"/>
    </location>
</feature>
<dbReference type="Pfam" id="PF23291">
    <property type="entry name" value="KOW4_SPT5"/>
    <property type="match status" value="1"/>
</dbReference>
<dbReference type="CDD" id="cd06084">
    <property type="entry name" value="KOW_Spt5_4"/>
    <property type="match status" value="1"/>
</dbReference>
<evidence type="ECO:0000256" key="11">
    <source>
        <dbReference type="ARBA" id="ARBA00023163"/>
    </source>
</evidence>
<evidence type="ECO:0000256" key="5">
    <source>
        <dbReference type="ARBA" id="ARBA00022528"/>
    </source>
</evidence>
<dbReference type="InterPro" id="IPR057936">
    <property type="entry name" value="KOWx_Spt5"/>
</dbReference>
<dbReference type="InterPro" id="IPR008991">
    <property type="entry name" value="Translation_prot_SH3-like_sf"/>
</dbReference>
<organism evidence="16 17">
    <name type="scientific">Cyclotella atomus</name>
    <dbReference type="NCBI Taxonomy" id="382360"/>
    <lineage>
        <taxon>Eukaryota</taxon>
        <taxon>Sar</taxon>
        <taxon>Stramenopiles</taxon>
        <taxon>Ochrophyta</taxon>
        <taxon>Bacillariophyta</taxon>
        <taxon>Coscinodiscophyceae</taxon>
        <taxon>Thalassiosirophycidae</taxon>
        <taxon>Stephanodiscales</taxon>
        <taxon>Stephanodiscaceae</taxon>
        <taxon>Cyclotella</taxon>
    </lineage>
</organism>
<dbReference type="PIRSF" id="PIRSF036945">
    <property type="entry name" value="Spt5"/>
    <property type="match status" value="1"/>
</dbReference>
<feature type="compositionally biased region" description="Acidic residues" evidence="14">
    <location>
        <begin position="101"/>
        <end position="120"/>
    </location>
</feature>
<dbReference type="PROSITE" id="PS01108">
    <property type="entry name" value="RIBOSOMAL_L24"/>
    <property type="match status" value="1"/>
</dbReference>
<feature type="region of interest" description="Disordered" evidence="14">
    <location>
        <begin position="202"/>
        <end position="242"/>
    </location>
</feature>
<keyword evidence="7" id="KW-0934">Plastid</keyword>
<dbReference type="InterPro" id="IPR039659">
    <property type="entry name" value="SPT5"/>
</dbReference>
<dbReference type="Pfam" id="PF23284">
    <property type="entry name" value="KOW2_Spt5"/>
    <property type="match status" value="1"/>
</dbReference>
<dbReference type="PANTHER" id="PTHR11125">
    <property type="entry name" value="SUPPRESSOR OF TY 5"/>
    <property type="match status" value="1"/>
</dbReference>
<evidence type="ECO:0000256" key="13">
    <source>
        <dbReference type="PIRNR" id="PIRNR036945"/>
    </source>
</evidence>
<dbReference type="Pfam" id="PF23037">
    <property type="entry name" value="KOWx_SPT5"/>
    <property type="match status" value="1"/>
</dbReference>
<dbReference type="InterPro" id="IPR005824">
    <property type="entry name" value="KOW"/>
</dbReference>
<dbReference type="InterPro" id="IPR017071">
    <property type="entry name" value="TF_Spt5_eukaryote"/>
</dbReference>
<evidence type="ECO:0000256" key="9">
    <source>
        <dbReference type="ARBA" id="ARBA00023015"/>
    </source>
</evidence>
<dbReference type="CDD" id="cd06083">
    <property type="entry name" value="KOW_Spt5_3"/>
    <property type="match status" value="1"/>
</dbReference>
<dbReference type="InterPro" id="IPR014722">
    <property type="entry name" value="Rib_uL2_dom2"/>
</dbReference>
<protein>
    <recommendedName>
        <fullName evidence="13">Transcription elongation factor SPT5</fullName>
    </recommendedName>
</protein>
<accession>A0ABD3QRC2</accession>
<keyword evidence="11 13" id="KW-0804">Transcription</keyword>
<comment type="subcellular location">
    <subcellularLocation>
        <location evidence="1 13">Nucleus</location>
    </subcellularLocation>
    <subcellularLocation>
        <location evidence="2">Plastid</location>
        <location evidence="2">Chloroplast</location>
    </subcellularLocation>
</comment>
<dbReference type="InterPro" id="IPR041973">
    <property type="entry name" value="KOW_Spt5_1"/>
</dbReference>
<dbReference type="Pfam" id="PF23290">
    <property type="entry name" value="KOW5_SPT5"/>
    <property type="match status" value="1"/>
</dbReference>
<feature type="region of interest" description="Disordered" evidence="14">
    <location>
        <begin position="461"/>
        <end position="496"/>
    </location>
</feature>
<evidence type="ECO:0000256" key="1">
    <source>
        <dbReference type="ARBA" id="ARBA00004123"/>
    </source>
</evidence>
<feature type="compositionally biased region" description="Acidic residues" evidence="14">
    <location>
        <begin position="217"/>
        <end position="231"/>
    </location>
</feature>
<dbReference type="Proteomes" id="UP001530400">
    <property type="component" value="Unassembled WGS sequence"/>
</dbReference>
<gene>
    <name evidence="16" type="ORF">ACHAWO_010382</name>
</gene>
<dbReference type="PANTHER" id="PTHR11125:SF7">
    <property type="entry name" value="TRANSCRIPTION ELONGATION FACTOR SPT5"/>
    <property type="match status" value="1"/>
</dbReference>
<sequence>MMGGKMMRGKMFRPSGSDEDNDKHLFDSSSDDSSSEEEEEEEEEEEAPKQAGKKEEKVAGMSKRPRDSDDDEEEEDEEEEEEEEDTKKSKSKKKRPKISFFDEEAEASDDDEDDDSDRDPDDVVRKHYTEEDIRKEYRDEEAEAIIAQQDRRRQRAGGLLSGLSDDRDRDDADVERIARELEERHRMERRIVDRRRVGKFNMGDSARRRSGAGVSGADDDMDRGDEDEGMEEGPSYTAVSQQSLVPSVTDPGLWMFSCPTGKEQELVYQIMNKCIAFAKQGKPLGITSVVVAQTKGKIYVESHSEPAVMEAVQGVRGLMQYTSVKVPISDMTTVMTVIPKKVPVKKNDWVRMTRGHFKGDLALVKHVRETGLKCVVQCVPRIDLTLSDLPPEEAKIRRRTVRPAQKFFNSQEIAGMGKTLMRQRFPGLNDVMCDFFEGNYYSDGYLLKEVTIGTVVKPCTADDPPTLDELQRFRRKSKSGDGGGYDDGDDDEENEGSKIAGSLLNELSELQGKTGLASSGSNDRGLMIGDTIEVVEGDLIGMQGKILSLDGTTVKVRPNNDGALADLGGMDEVEFLMSQVRKFIAVGAHVKVIDGRYANETGVVVAVEMMEGEEGSEFDNTAVVLTDMTHKEISVRTSQLQESAEIASGQDKLAGYELHDLVVLSGGGSANEVGVIVRVGREEFTVINNHGIAREARPEELRGKRNSASNRAVALDVQANQIRQGDSVTIVEGPHKGKVATIKRMSRAQLFLYSQFRSEHSGIFVVRSRSCVLTGGTKTSRGAGDPSQSPFSTPQSQRTVNSMATRGGEGNDSLLSKTVRIQAGQWKGYLGTVSHTTATHVQVELHSRLKKVMVVKERVHVIGDKFGATDNGDGSNGMAGASTAAFNGGITPMHHGGETPMYGGATPMHGGATPMHDSYGSATPSHTGNSDDIWRPGGSIDREADAGIDAWSPQGSSIKEDNPFEDSSINTASGWGAASEQGSTWTPAASTMDSSISIKQETTGYGHMHGDSGVVDSTIEGGEETAVWFMERVFVQLKQNNAEAVIKEINGSMALVELEDKTTTTVRNGDVSMVPPQEHDMVLVTGGADVGVEGELVCIDGNDAILKESNENFKIVDFVHLAKISANS</sequence>
<feature type="compositionally biased region" description="Low complexity" evidence="14">
    <location>
        <begin position="786"/>
        <end position="797"/>
    </location>
</feature>
<dbReference type="Pfam" id="PF23287">
    <property type="entry name" value="KOW7_SPT5"/>
    <property type="match status" value="1"/>
</dbReference>
<feature type="domain" description="KOW" evidence="15">
    <location>
        <begin position="655"/>
        <end position="682"/>
    </location>
</feature>
<evidence type="ECO:0000256" key="6">
    <source>
        <dbReference type="ARBA" id="ARBA00022553"/>
    </source>
</evidence>
<dbReference type="Gene3D" id="2.30.30.30">
    <property type="match status" value="3"/>
</dbReference>
<dbReference type="SMART" id="SM00739">
    <property type="entry name" value="KOW"/>
    <property type="match status" value="6"/>
</dbReference>
<comment type="caution">
    <text evidence="16">The sequence shown here is derived from an EMBL/GenBank/DDBJ whole genome shotgun (WGS) entry which is preliminary data.</text>
</comment>
<dbReference type="GO" id="GO:0005634">
    <property type="term" value="C:nucleus"/>
    <property type="evidence" value="ECO:0007669"/>
    <property type="project" value="UniProtKB-SubCell"/>
</dbReference>